<dbReference type="InterPro" id="IPR019554">
    <property type="entry name" value="Soluble_ligand-bd"/>
</dbReference>
<reference evidence="3 4" key="1">
    <citation type="submission" date="2023-02" db="EMBL/GenBank/DDBJ databases">
        <title>Dictyobacter halimunensis sp. nov., a new member of the class Ktedonobacteria from forest soil in a geothermal area.</title>
        <authorList>
            <person name="Rachmania M.K."/>
            <person name="Ningsih F."/>
            <person name="Sakai Y."/>
            <person name="Yabe S."/>
            <person name="Yokota A."/>
            <person name="Sjamsuridzal W."/>
        </authorList>
    </citation>
    <scope>NUCLEOTIDE SEQUENCE [LARGE SCALE GENOMIC DNA]</scope>
    <source>
        <strain evidence="3 4">S3.2.2.5</strain>
    </source>
</reference>
<feature type="domain" description="Soluble ligand binding" evidence="2">
    <location>
        <begin position="124"/>
        <end position="177"/>
    </location>
</feature>
<keyword evidence="4" id="KW-1185">Reference proteome</keyword>
<dbReference type="EMBL" id="BSRI01000002">
    <property type="protein sequence ID" value="GLV57153.1"/>
    <property type="molecule type" value="Genomic_DNA"/>
</dbReference>
<feature type="transmembrane region" description="Helical" evidence="1">
    <location>
        <begin position="67"/>
        <end position="85"/>
    </location>
</feature>
<comment type="caution">
    <text evidence="3">The sequence shown here is derived from an EMBL/GenBank/DDBJ whole genome shotgun (WGS) entry which is preliminary data.</text>
</comment>
<protein>
    <recommendedName>
        <fullName evidence="2">Soluble ligand binding domain-containing protein</fullName>
    </recommendedName>
</protein>
<organism evidence="3 4">
    <name type="scientific">Dictyobacter halimunensis</name>
    <dbReference type="NCBI Taxonomy" id="3026934"/>
    <lineage>
        <taxon>Bacteria</taxon>
        <taxon>Bacillati</taxon>
        <taxon>Chloroflexota</taxon>
        <taxon>Ktedonobacteria</taxon>
        <taxon>Ktedonobacterales</taxon>
        <taxon>Dictyobacteraceae</taxon>
        <taxon>Dictyobacter</taxon>
    </lineage>
</organism>
<evidence type="ECO:0000256" key="1">
    <source>
        <dbReference type="SAM" id="Phobius"/>
    </source>
</evidence>
<proteinExistence type="predicted"/>
<dbReference type="Proteomes" id="UP001344906">
    <property type="component" value="Unassembled WGS sequence"/>
</dbReference>
<dbReference type="RefSeq" id="WP_338253061.1">
    <property type="nucleotide sequence ID" value="NZ_BSRI01000002.1"/>
</dbReference>
<sequence length="261" mass="27326">MMPFQPLSTPPRTTSLYDISEQQTLTDAVSSGEPEVIPVPIPADADGESALAPESTAVLLKKRYRSWMLPLVLIVALAGGIFWLWRPATTMPASPPVLPTVSATAENTGDTSTASNADSGNILVYITGAVAHPGVYTLSNQARVYQLLQAAGGPLPGANLTALNLATHLSDGQEIYVLHANETPVSSGSAASTATSTPGGKVNVNTASADELRQGLQISSTSAQKIVTYRLQHGPYLSVDTLSQVLSKTVYTKIKDLVTIA</sequence>
<evidence type="ECO:0000313" key="4">
    <source>
        <dbReference type="Proteomes" id="UP001344906"/>
    </source>
</evidence>
<dbReference type="PANTHER" id="PTHR21180:SF32">
    <property type="entry name" value="ENDONUCLEASE_EXONUCLEASE_PHOSPHATASE FAMILY DOMAIN-CONTAINING PROTEIN 1"/>
    <property type="match status" value="1"/>
</dbReference>
<dbReference type="SUPFAM" id="SSF47781">
    <property type="entry name" value="RuvA domain 2-like"/>
    <property type="match status" value="1"/>
</dbReference>
<name>A0ABQ6FTR3_9CHLR</name>
<dbReference type="InterPro" id="IPR051675">
    <property type="entry name" value="Endo/Exo/Phosphatase_dom_1"/>
</dbReference>
<gene>
    <name evidence="3" type="ORF">KDH_39910</name>
</gene>
<keyword evidence="1" id="KW-1133">Transmembrane helix</keyword>
<keyword evidence="1" id="KW-0472">Membrane</keyword>
<evidence type="ECO:0000259" key="2">
    <source>
        <dbReference type="Pfam" id="PF10531"/>
    </source>
</evidence>
<dbReference type="InterPro" id="IPR010994">
    <property type="entry name" value="RuvA_2-like"/>
</dbReference>
<dbReference type="Pfam" id="PF10531">
    <property type="entry name" value="SLBB"/>
    <property type="match status" value="1"/>
</dbReference>
<keyword evidence="1" id="KW-0812">Transmembrane</keyword>
<accession>A0ABQ6FTR3</accession>
<dbReference type="Gene3D" id="1.10.150.280">
    <property type="entry name" value="AF1531-like domain"/>
    <property type="match status" value="1"/>
</dbReference>
<evidence type="ECO:0000313" key="3">
    <source>
        <dbReference type="EMBL" id="GLV57153.1"/>
    </source>
</evidence>
<dbReference type="Pfam" id="PF12836">
    <property type="entry name" value="HHH_3"/>
    <property type="match status" value="1"/>
</dbReference>
<dbReference type="PANTHER" id="PTHR21180">
    <property type="entry name" value="ENDONUCLEASE/EXONUCLEASE/PHOSPHATASE FAMILY DOMAIN-CONTAINING PROTEIN 1"/>
    <property type="match status" value="1"/>
</dbReference>